<evidence type="ECO:0000259" key="1">
    <source>
        <dbReference type="PROSITE" id="PS50206"/>
    </source>
</evidence>
<evidence type="ECO:0000313" key="3">
    <source>
        <dbReference type="EMBL" id="PMD04939.1"/>
    </source>
</evidence>
<reference evidence="2 5" key="2">
    <citation type="submission" date="2021-01" db="EMBL/GenBank/DDBJ databases">
        <title>Sequencing the genomes of 1000 actinobacteria strains.</title>
        <authorList>
            <person name="Klenk H.-P."/>
        </authorList>
    </citation>
    <scope>NUCLEOTIDE SEQUENCE [LARGE SCALE GENOMIC DNA]</scope>
    <source>
        <strain evidence="2 5">DSM 13657</strain>
    </source>
</reference>
<dbReference type="Proteomes" id="UP000235598">
    <property type="component" value="Unassembled WGS sequence"/>
</dbReference>
<dbReference type="Pfam" id="PF00581">
    <property type="entry name" value="Rhodanese"/>
    <property type="match status" value="1"/>
</dbReference>
<organism evidence="3 4">
    <name type="scientific">Brevibacterium paucivorans</name>
    <dbReference type="NCBI Taxonomy" id="170994"/>
    <lineage>
        <taxon>Bacteria</taxon>
        <taxon>Bacillati</taxon>
        <taxon>Actinomycetota</taxon>
        <taxon>Actinomycetes</taxon>
        <taxon>Micrococcales</taxon>
        <taxon>Brevibacteriaceae</taxon>
        <taxon>Brevibacterium</taxon>
    </lineage>
</organism>
<keyword evidence="3" id="KW-0808">Transferase</keyword>
<dbReference type="RefSeq" id="WP_102238882.1">
    <property type="nucleotide sequence ID" value="NZ_BAAAIM010000002.1"/>
</dbReference>
<feature type="domain" description="Rhodanese" evidence="1">
    <location>
        <begin position="11"/>
        <end position="98"/>
    </location>
</feature>
<dbReference type="InterPro" id="IPR036873">
    <property type="entry name" value="Rhodanese-like_dom_sf"/>
</dbReference>
<dbReference type="Proteomes" id="UP000809290">
    <property type="component" value="Unassembled WGS sequence"/>
</dbReference>
<dbReference type="CDD" id="cd00158">
    <property type="entry name" value="RHOD"/>
    <property type="match status" value="1"/>
</dbReference>
<gene>
    <name evidence="3" type="ORF">CJ199_07485</name>
    <name evidence="2" type="ORF">JOE56_000982</name>
</gene>
<comment type="caution">
    <text evidence="3">The sequence shown here is derived from an EMBL/GenBank/DDBJ whole genome shotgun (WGS) entry which is preliminary data.</text>
</comment>
<dbReference type="Gene3D" id="3.40.250.10">
    <property type="entry name" value="Rhodanese-like domain"/>
    <property type="match status" value="1"/>
</dbReference>
<sequence length="108" mass="11724">MSEPTVTVPEIPDDAVFLDVREDFEFEAGHIEGAHHIPLSELEPRYGDVPVDVDVYVVCRSGGRALRAAAWLNLNGFDAVVVEGGMGAWNLDHGRPIVSENGQEPTVV</sequence>
<dbReference type="SUPFAM" id="SSF52821">
    <property type="entry name" value="Rhodanese/Cell cycle control phosphatase"/>
    <property type="match status" value="1"/>
</dbReference>
<dbReference type="OrthoDB" id="9800872at2"/>
<dbReference type="InterPro" id="IPR001763">
    <property type="entry name" value="Rhodanese-like_dom"/>
</dbReference>
<accession>A0A2N6VLG3</accession>
<reference evidence="3 4" key="1">
    <citation type="submission" date="2017-09" db="EMBL/GenBank/DDBJ databases">
        <title>Bacterial strain isolated from the female urinary microbiota.</title>
        <authorList>
            <person name="Thomas-White K."/>
            <person name="Kumar N."/>
            <person name="Forster S."/>
            <person name="Putonti C."/>
            <person name="Lawley T."/>
            <person name="Wolfe A.J."/>
        </authorList>
    </citation>
    <scope>NUCLEOTIDE SEQUENCE [LARGE SCALE GENOMIC DNA]</scope>
    <source>
        <strain evidence="3 4">UMB1301</strain>
    </source>
</reference>
<evidence type="ECO:0000313" key="4">
    <source>
        <dbReference type="Proteomes" id="UP000235598"/>
    </source>
</evidence>
<dbReference type="SMART" id="SM00450">
    <property type="entry name" value="RHOD"/>
    <property type="match status" value="1"/>
</dbReference>
<keyword evidence="5" id="KW-1185">Reference proteome</keyword>
<dbReference type="PANTHER" id="PTHR43031">
    <property type="entry name" value="FAD-DEPENDENT OXIDOREDUCTASE"/>
    <property type="match status" value="1"/>
</dbReference>
<dbReference type="PANTHER" id="PTHR43031:SF1">
    <property type="entry name" value="PYRIDINE NUCLEOTIDE-DISULPHIDE OXIDOREDUCTASE"/>
    <property type="match status" value="1"/>
</dbReference>
<dbReference type="InterPro" id="IPR050229">
    <property type="entry name" value="GlpE_sulfurtransferase"/>
</dbReference>
<proteinExistence type="predicted"/>
<dbReference type="EMBL" id="JAFBCP010000001">
    <property type="protein sequence ID" value="MBM7816288.1"/>
    <property type="molecule type" value="Genomic_DNA"/>
</dbReference>
<protein>
    <submittedName>
        <fullName evidence="2 3">Sulfurtransferase</fullName>
    </submittedName>
</protein>
<dbReference type="GO" id="GO:0016740">
    <property type="term" value="F:transferase activity"/>
    <property type="evidence" value="ECO:0007669"/>
    <property type="project" value="UniProtKB-KW"/>
</dbReference>
<evidence type="ECO:0000313" key="2">
    <source>
        <dbReference type="EMBL" id="MBM7816288.1"/>
    </source>
</evidence>
<evidence type="ECO:0000313" key="5">
    <source>
        <dbReference type="Proteomes" id="UP000809290"/>
    </source>
</evidence>
<dbReference type="EMBL" id="PNHK01000003">
    <property type="protein sequence ID" value="PMD04939.1"/>
    <property type="molecule type" value="Genomic_DNA"/>
</dbReference>
<dbReference type="AlphaFoldDB" id="A0A2N6VLG3"/>
<dbReference type="PROSITE" id="PS50206">
    <property type="entry name" value="RHODANESE_3"/>
    <property type="match status" value="1"/>
</dbReference>
<name>A0A2N6VLG3_9MICO</name>